<gene>
    <name evidence="2" type="ORF">ABT57_05040</name>
</gene>
<dbReference type="SUPFAM" id="SSF55729">
    <property type="entry name" value="Acyl-CoA N-acyltransferases (Nat)"/>
    <property type="match status" value="1"/>
</dbReference>
<comment type="caution">
    <text evidence="2">The sequence shown here is derived from an EMBL/GenBank/DDBJ whole genome shotgun (WGS) entry which is preliminary data.</text>
</comment>
<evidence type="ECO:0000259" key="1">
    <source>
        <dbReference type="PROSITE" id="PS51186"/>
    </source>
</evidence>
<evidence type="ECO:0000313" key="3">
    <source>
        <dbReference type="Proteomes" id="UP000035909"/>
    </source>
</evidence>
<dbReference type="InterPro" id="IPR051908">
    <property type="entry name" value="Ribosomal_N-acetyltransferase"/>
</dbReference>
<protein>
    <submittedName>
        <fullName evidence="2">Acetyltransferase</fullName>
    </submittedName>
</protein>
<dbReference type="PANTHER" id="PTHR43441">
    <property type="entry name" value="RIBOSOMAL-PROTEIN-SERINE ACETYLTRANSFERASE"/>
    <property type="match status" value="1"/>
</dbReference>
<reference evidence="2 3" key="1">
    <citation type="submission" date="2015-05" db="EMBL/GenBank/DDBJ databases">
        <title>Photobacterium galathea sp. nov.</title>
        <authorList>
            <person name="Machado H."/>
            <person name="Gram L."/>
        </authorList>
    </citation>
    <scope>NUCLEOTIDE SEQUENCE [LARGE SCALE GENOMIC DNA]</scope>
    <source>
        <strain evidence="2 3">DSM 22954</strain>
    </source>
</reference>
<dbReference type="InterPro" id="IPR000182">
    <property type="entry name" value="GNAT_dom"/>
</dbReference>
<dbReference type="Pfam" id="PF13302">
    <property type="entry name" value="Acetyltransf_3"/>
    <property type="match status" value="1"/>
</dbReference>
<dbReference type="EMBL" id="LDOU01000005">
    <property type="protein sequence ID" value="KLV10813.1"/>
    <property type="molecule type" value="Genomic_DNA"/>
</dbReference>
<dbReference type="PATRIC" id="fig|320778.3.peg.1088"/>
<feature type="domain" description="N-acetyltransferase" evidence="1">
    <location>
        <begin position="23"/>
        <end position="179"/>
    </location>
</feature>
<keyword evidence="2" id="KW-0808">Transferase</keyword>
<keyword evidence="3" id="KW-1185">Reference proteome</keyword>
<accession>A0A0J1HGT2</accession>
<name>A0A0J1HGT2_9GAMM</name>
<dbReference type="GO" id="GO:1990189">
    <property type="term" value="F:protein N-terminal-serine acetyltransferase activity"/>
    <property type="evidence" value="ECO:0007669"/>
    <property type="project" value="TreeGrafter"/>
</dbReference>
<dbReference type="STRING" id="320778.ABT57_05040"/>
<sequence>MKSDFALTTPRLYLRPYKNADLLDLVDAVRESTASLSPWLTWCTPDYNQHDAHSWIHASAQNWLYDVSYEFAVFSRHNDAFCGSVSLNNLSSLVNSAELGYWIRSQTQRQGIATEACLVVSRFAFEQLGLTRLEIVTHTGNLASQRTALACHAKFECTARNRIMMHTQPIDGILFSLIPSDLASAKIPSALKVSQP</sequence>
<dbReference type="InterPro" id="IPR016181">
    <property type="entry name" value="Acyl_CoA_acyltransferase"/>
</dbReference>
<organism evidence="2 3">
    <name type="scientific">Photobacterium ganghwense</name>
    <dbReference type="NCBI Taxonomy" id="320778"/>
    <lineage>
        <taxon>Bacteria</taxon>
        <taxon>Pseudomonadati</taxon>
        <taxon>Pseudomonadota</taxon>
        <taxon>Gammaproteobacteria</taxon>
        <taxon>Vibrionales</taxon>
        <taxon>Vibrionaceae</taxon>
        <taxon>Photobacterium</taxon>
    </lineage>
</organism>
<dbReference type="GO" id="GO:0005737">
    <property type="term" value="C:cytoplasm"/>
    <property type="evidence" value="ECO:0007669"/>
    <property type="project" value="TreeGrafter"/>
</dbReference>
<dbReference type="PANTHER" id="PTHR43441:SF10">
    <property type="entry name" value="ACETYLTRANSFERASE"/>
    <property type="match status" value="1"/>
</dbReference>
<dbReference type="Proteomes" id="UP000035909">
    <property type="component" value="Unassembled WGS sequence"/>
</dbReference>
<evidence type="ECO:0000313" key="2">
    <source>
        <dbReference type="EMBL" id="KLV10813.1"/>
    </source>
</evidence>
<dbReference type="RefSeq" id="WP_047884112.1">
    <property type="nucleotide sequence ID" value="NZ_CP071325.1"/>
</dbReference>
<dbReference type="GO" id="GO:0008999">
    <property type="term" value="F:protein-N-terminal-alanine acetyltransferase activity"/>
    <property type="evidence" value="ECO:0007669"/>
    <property type="project" value="TreeGrafter"/>
</dbReference>
<proteinExistence type="predicted"/>
<dbReference type="Gene3D" id="3.40.630.30">
    <property type="match status" value="1"/>
</dbReference>
<dbReference type="OrthoDB" id="5292292at2"/>
<dbReference type="AlphaFoldDB" id="A0A0J1HGT2"/>
<dbReference type="PROSITE" id="PS51186">
    <property type="entry name" value="GNAT"/>
    <property type="match status" value="1"/>
</dbReference>